<accession>A0A2K9YDF7</accession>
<dbReference type="EMBL" id="MG777481">
    <property type="protein sequence ID" value="AUW30881.1"/>
    <property type="molecule type" value="Genomic_DNA"/>
</dbReference>
<dbReference type="AlphaFoldDB" id="A0A2K9YDF7"/>
<sequence length="198" mass="23195">MKSPVQPPDTYWPKDFRWVQDRNPGDPFVPGAILPKERHLPDAGRESDFSISVVSEYVFPSFKDPEPWNPDPAKECTEIDCPLVRVFKIPHRQGHYFHRGSPMTEQSMFGTSDPPPEVWASYEKLQDSDNKEDKDMVIPFAYYHFGYPDNRFDEAIEVRGWTRFTRAFRREYRRVFKATIQPTNATGKSGLRPLILRR</sequence>
<organism evidence="1">
    <name type="scientific">Cladonia uncialis subsp. uncialis</name>
    <dbReference type="NCBI Taxonomy" id="180999"/>
    <lineage>
        <taxon>Eukaryota</taxon>
        <taxon>Fungi</taxon>
        <taxon>Dikarya</taxon>
        <taxon>Ascomycota</taxon>
        <taxon>Pezizomycotina</taxon>
        <taxon>Lecanoromycetes</taxon>
        <taxon>OSLEUM clade</taxon>
        <taxon>Lecanoromycetidae</taxon>
        <taxon>Lecanorales</taxon>
        <taxon>Lecanorineae</taxon>
        <taxon>Cladoniaceae</taxon>
        <taxon>Cladonia</taxon>
    </lineage>
</organism>
<reference evidence="1" key="1">
    <citation type="submission" date="2017-12" db="EMBL/GenBank/DDBJ databases">
        <title>Genome Sequencing Reveals a Rich Biosynthetic Potential.</title>
        <authorList>
            <person name="Bertrand R.L."/>
            <person name="Abdel-Hameed M.E."/>
            <person name="Sorensen J.L."/>
        </authorList>
    </citation>
    <scope>NUCLEOTIDE SEQUENCE</scope>
</reference>
<protein>
    <submittedName>
        <fullName evidence="1">Uncharacterized protein</fullName>
    </submittedName>
</protein>
<name>A0A2K9YDF7_CLAUC</name>
<proteinExistence type="predicted"/>
<evidence type="ECO:0000313" key="1">
    <source>
        <dbReference type="EMBL" id="AUW30881.1"/>
    </source>
</evidence>